<evidence type="ECO:0000313" key="3">
    <source>
        <dbReference type="Proteomes" id="UP000691718"/>
    </source>
</evidence>
<dbReference type="EMBL" id="CAJQZP010001183">
    <property type="protein sequence ID" value="CAG5026890.1"/>
    <property type="molecule type" value="Genomic_DNA"/>
</dbReference>
<protein>
    <submittedName>
        <fullName evidence="2">(apollo) hypothetical protein</fullName>
    </submittedName>
</protein>
<comment type="caution">
    <text evidence="2">The sequence shown here is derived from an EMBL/GenBank/DDBJ whole genome shotgun (WGS) entry which is preliminary data.</text>
</comment>
<dbReference type="PANTHER" id="PTHR20993:SF0">
    <property type="entry name" value="GH07914P"/>
    <property type="match status" value="1"/>
</dbReference>
<keyword evidence="1" id="KW-0732">Signal</keyword>
<reference evidence="2" key="1">
    <citation type="submission" date="2021-04" db="EMBL/GenBank/DDBJ databases">
        <authorList>
            <person name="Tunstrom K."/>
        </authorList>
    </citation>
    <scope>NUCLEOTIDE SEQUENCE</scope>
</reference>
<accession>A0A8S3XIE9</accession>
<dbReference type="Proteomes" id="UP000691718">
    <property type="component" value="Unassembled WGS sequence"/>
</dbReference>
<evidence type="ECO:0000256" key="1">
    <source>
        <dbReference type="SAM" id="SignalP"/>
    </source>
</evidence>
<proteinExistence type="predicted"/>
<feature type="signal peptide" evidence="1">
    <location>
        <begin position="1"/>
        <end position="17"/>
    </location>
</feature>
<dbReference type="Pfam" id="PF06585">
    <property type="entry name" value="JHBP"/>
    <property type="match status" value="1"/>
</dbReference>
<dbReference type="OrthoDB" id="7339216at2759"/>
<feature type="chain" id="PRO_5035884162" evidence="1">
    <location>
        <begin position="18"/>
        <end position="224"/>
    </location>
</feature>
<dbReference type="AlphaFoldDB" id="A0A8S3XIE9"/>
<evidence type="ECO:0000313" key="2">
    <source>
        <dbReference type="EMBL" id="CAG5026890.1"/>
    </source>
</evidence>
<dbReference type="InterPro" id="IPR010562">
    <property type="entry name" value="Haemolymph_juvenile_hormone-bd"/>
</dbReference>
<keyword evidence="3" id="KW-1185">Reference proteome</keyword>
<organism evidence="2 3">
    <name type="scientific">Parnassius apollo</name>
    <name type="common">Apollo butterfly</name>
    <name type="synonym">Papilio apollo</name>
    <dbReference type="NCBI Taxonomy" id="110799"/>
    <lineage>
        <taxon>Eukaryota</taxon>
        <taxon>Metazoa</taxon>
        <taxon>Ecdysozoa</taxon>
        <taxon>Arthropoda</taxon>
        <taxon>Hexapoda</taxon>
        <taxon>Insecta</taxon>
        <taxon>Pterygota</taxon>
        <taxon>Neoptera</taxon>
        <taxon>Endopterygota</taxon>
        <taxon>Lepidoptera</taxon>
        <taxon>Glossata</taxon>
        <taxon>Ditrysia</taxon>
        <taxon>Papilionoidea</taxon>
        <taxon>Papilionidae</taxon>
        <taxon>Parnassiinae</taxon>
        <taxon>Parnassini</taxon>
        <taxon>Parnassius</taxon>
        <taxon>Parnassius</taxon>
    </lineage>
</organism>
<dbReference type="PANTHER" id="PTHR20993">
    <property type="entry name" value="GH07914P"/>
    <property type="match status" value="1"/>
</dbReference>
<sequence length="224" mass="24783">MKSIAVAVLMLLASANTLPTLSEEELRQEKVITDVIINIINGIRQSIIDAGLDPFEVKSAQGEFALSEPEVFSAVAYAENFLFKGLSNIAINSLDFSILATRLTFDVSLPRISVSVGDSGFEVTLLGRELKGQGSGSLDIIELRLRGDIRLSFTQDQIVPRSINLWLSLEDIESNLYLNLLGRDISDIVNEYLGTTLPNALRESEAEINELLEYIVWKIIELIL</sequence>
<gene>
    <name evidence="2" type="ORF">PAPOLLO_LOCUS18708</name>
</gene>
<name>A0A8S3XIE9_PARAO</name>